<comment type="caution">
    <text evidence="2">The sequence shown here is derived from an EMBL/GenBank/DDBJ whole genome shotgun (WGS) entry which is preliminary data.</text>
</comment>
<proteinExistence type="predicted"/>
<dbReference type="EMBL" id="PZQS01000006">
    <property type="protein sequence ID" value="PVD28188.1"/>
    <property type="molecule type" value="Genomic_DNA"/>
</dbReference>
<dbReference type="Proteomes" id="UP000245119">
    <property type="component" value="Linkage Group LG6"/>
</dbReference>
<evidence type="ECO:0000256" key="1">
    <source>
        <dbReference type="SAM" id="MobiDB-lite"/>
    </source>
</evidence>
<name>A0A2T7P451_POMCA</name>
<reference evidence="2 3" key="1">
    <citation type="submission" date="2018-04" db="EMBL/GenBank/DDBJ databases">
        <title>The genome of golden apple snail Pomacea canaliculata provides insight into stress tolerance and invasive adaptation.</title>
        <authorList>
            <person name="Liu C."/>
            <person name="Liu B."/>
            <person name="Ren Y."/>
            <person name="Zhang Y."/>
            <person name="Wang H."/>
            <person name="Li S."/>
            <person name="Jiang F."/>
            <person name="Yin L."/>
            <person name="Zhang G."/>
            <person name="Qian W."/>
            <person name="Fan W."/>
        </authorList>
    </citation>
    <scope>NUCLEOTIDE SEQUENCE [LARGE SCALE GENOMIC DNA]</scope>
    <source>
        <strain evidence="2">SZHN2017</strain>
        <tissue evidence="2">Muscle</tissue>
    </source>
</reference>
<accession>A0A2T7P451</accession>
<feature type="region of interest" description="Disordered" evidence="1">
    <location>
        <begin position="1"/>
        <end position="49"/>
    </location>
</feature>
<dbReference type="AlphaFoldDB" id="A0A2T7P451"/>
<organism evidence="2 3">
    <name type="scientific">Pomacea canaliculata</name>
    <name type="common">Golden apple snail</name>
    <dbReference type="NCBI Taxonomy" id="400727"/>
    <lineage>
        <taxon>Eukaryota</taxon>
        <taxon>Metazoa</taxon>
        <taxon>Spiralia</taxon>
        <taxon>Lophotrochozoa</taxon>
        <taxon>Mollusca</taxon>
        <taxon>Gastropoda</taxon>
        <taxon>Caenogastropoda</taxon>
        <taxon>Architaenioglossa</taxon>
        <taxon>Ampullarioidea</taxon>
        <taxon>Ampullariidae</taxon>
        <taxon>Pomacea</taxon>
    </lineage>
</organism>
<evidence type="ECO:0000313" key="3">
    <source>
        <dbReference type="Proteomes" id="UP000245119"/>
    </source>
</evidence>
<feature type="compositionally biased region" description="Basic and acidic residues" evidence="1">
    <location>
        <begin position="25"/>
        <end position="36"/>
    </location>
</feature>
<sequence length="124" mass="13961">MEPTAEASLEAPVCRSARRPKGQRPKGDALKCRQGHDPNTGSKRRVMDRPGLSFLEESRVVLDNEEESEQSLCDEEGDSIRNSYLKQQQWLELTTVLLAIVVSTIEMTISSYFHAQQLLALKKS</sequence>
<gene>
    <name evidence="2" type="ORF">C0Q70_10774</name>
</gene>
<evidence type="ECO:0000313" key="2">
    <source>
        <dbReference type="EMBL" id="PVD28188.1"/>
    </source>
</evidence>
<keyword evidence="3" id="KW-1185">Reference proteome</keyword>
<protein>
    <submittedName>
        <fullName evidence="2">Uncharacterized protein</fullName>
    </submittedName>
</protein>